<organism evidence="1">
    <name type="scientific">Fusarium oxysporum f. sp. pisi HDV247</name>
    <dbReference type="NCBI Taxonomy" id="1080344"/>
    <lineage>
        <taxon>Eukaryota</taxon>
        <taxon>Fungi</taxon>
        <taxon>Dikarya</taxon>
        <taxon>Ascomycota</taxon>
        <taxon>Pezizomycotina</taxon>
        <taxon>Sordariomycetes</taxon>
        <taxon>Hypocreomycetidae</taxon>
        <taxon>Hypocreales</taxon>
        <taxon>Nectriaceae</taxon>
        <taxon>Fusarium</taxon>
        <taxon>Fusarium oxysporum species complex</taxon>
    </lineage>
</organism>
<dbReference type="EMBL" id="JH651081">
    <property type="protein sequence ID" value="EXA29886.1"/>
    <property type="molecule type" value="Genomic_DNA"/>
</dbReference>
<sequence>MRSSRPRLNSKNSTRRLFEGTPVEELLLLKLMTSHFLPLQRKLPGVRRRSTSRKRMRHRHIMPLLRRIRLSKTVGTSRLGQMKKRNHGSRALRSLLGGGLARRVSGKTFYKACVSFRFVLPNFACSG</sequence>
<name>W9NGP3_FUSOX</name>
<gene>
    <name evidence="1" type="ORF">FOVG_18688</name>
</gene>
<dbReference type="AlphaFoldDB" id="W9NGP3"/>
<dbReference type="HOGENOM" id="CLU_1970656_0_0_1"/>
<evidence type="ECO:0000313" key="1">
    <source>
        <dbReference type="EMBL" id="EXA29886.1"/>
    </source>
</evidence>
<protein>
    <submittedName>
        <fullName evidence="1">Uncharacterized protein</fullName>
    </submittedName>
</protein>
<reference evidence="1" key="2">
    <citation type="submission" date="2012-05" db="EMBL/GenBank/DDBJ databases">
        <title>Annotation of the Genome Sequence of Fusarium oxysporum HDV247.</title>
        <authorList>
            <consortium name="The Broad Institute Genomics Platform"/>
            <person name="Ma L.-J."/>
            <person name="Corby-Kistler H."/>
            <person name="Broz K."/>
            <person name="Gale L.R."/>
            <person name="Jonkers W."/>
            <person name="O'Donnell K."/>
            <person name="Ploetz R."/>
            <person name="Steinberg C."/>
            <person name="Schwartz D.C."/>
            <person name="VanEtten H."/>
            <person name="Zhou S."/>
            <person name="Young S.K."/>
            <person name="Zeng Q."/>
            <person name="Gargeya S."/>
            <person name="Fitzgerald M."/>
            <person name="Abouelleil A."/>
            <person name="Alvarado L."/>
            <person name="Chapman S.B."/>
            <person name="Gainer-Dewar J."/>
            <person name="Goldberg J."/>
            <person name="Griggs A."/>
            <person name="Gujja S."/>
            <person name="Hansen M."/>
            <person name="Howarth C."/>
            <person name="Imamovic A."/>
            <person name="Ireland A."/>
            <person name="Larimer J."/>
            <person name="McCowan C."/>
            <person name="Murphy C."/>
            <person name="Pearson M."/>
            <person name="Poon T.W."/>
            <person name="Priest M."/>
            <person name="Roberts A."/>
            <person name="Saif S."/>
            <person name="Shea T."/>
            <person name="Sykes S."/>
            <person name="Wortman J."/>
            <person name="Nusbaum C."/>
            <person name="Birren B."/>
        </authorList>
    </citation>
    <scope>NUCLEOTIDE SEQUENCE</scope>
    <source>
        <strain evidence="1">HDV247</strain>
    </source>
</reference>
<reference evidence="1" key="1">
    <citation type="submission" date="2011-10" db="EMBL/GenBank/DDBJ databases">
        <title>The Genome Sequence of Fusarium oxysporum HDV247.</title>
        <authorList>
            <consortium name="The Broad Institute Genome Sequencing Platform"/>
            <person name="Ma L.-J."/>
            <person name="Gale L.R."/>
            <person name="Schwartz D.C."/>
            <person name="Zhou S."/>
            <person name="Corby-Kistler H."/>
            <person name="Young S.K."/>
            <person name="Zeng Q."/>
            <person name="Gargeya S."/>
            <person name="Fitzgerald M."/>
            <person name="Haas B."/>
            <person name="Abouelleil A."/>
            <person name="Alvarado L."/>
            <person name="Arachchi H.M."/>
            <person name="Berlin A."/>
            <person name="Brown A."/>
            <person name="Chapman S.B."/>
            <person name="Chen Z."/>
            <person name="Dunbar C."/>
            <person name="Freedman E."/>
            <person name="Gearin G."/>
            <person name="Goldberg J."/>
            <person name="Griggs A."/>
            <person name="Gujja S."/>
            <person name="Heiman D."/>
            <person name="Howarth C."/>
            <person name="Larson L."/>
            <person name="Lui A."/>
            <person name="MacDonald P.J.P."/>
            <person name="Montmayeur A."/>
            <person name="Murphy C."/>
            <person name="Neiman D."/>
            <person name="Pearson M."/>
            <person name="Priest M."/>
            <person name="Roberts A."/>
            <person name="Saif S."/>
            <person name="Shea T."/>
            <person name="Shenoy N."/>
            <person name="Sisk P."/>
            <person name="Stolte C."/>
            <person name="Sykes S."/>
            <person name="Wortman J."/>
            <person name="Nusbaum C."/>
            <person name="Birren B."/>
        </authorList>
    </citation>
    <scope>NUCLEOTIDE SEQUENCE [LARGE SCALE GENOMIC DNA]</scope>
    <source>
        <strain evidence="1">HDV247</strain>
    </source>
</reference>
<accession>W9NGP3</accession>
<proteinExistence type="predicted"/>
<dbReference type="Proteomes" id="UP000030751">
    <property type="component" value="Unassembled WGS sequence"/>
</dbReference>